<dbReference type="GO" id="GO:0003824">
    <property type="term" value="F:catalytic activity"/>
    <property type="evidence" value="ECO:0007669"/>
    <property type="project" value="InterPro"/>
</dbReference>
<dbReference type="AlphaFoldDB" id="A0A8D9B2F2"/>
<protein>
    <recommendedName>
        <fullName evidence="1">Endonuclease/exonuclease/phosphatase domain-containing protein</fullName>
    </recommendedName>
</protein>
<reference evidence="2" key="1">
    <citation type="submission" date="2021-05" db="EMBL/GenBank/DDBJ databases">
        <authorList>
            <person name="Alioto T."/>
            <person name="Alioto T."/>
            <person name="Gomez Garrido J."/>
        </authorList>
    </citation>
    <scope>NUCLEOTIDE SEQUENCE</scope>
</reference>
<evidence type="ECO:0000313" key="2">
    <source>
        <dbReference type="EMBL" id="CAG6775831.1"/>
    </source>
</evidence>
<proteinExistence type="predicted"/>
<dbReference type="SUPFAM" id="SSF56219">
    <property type="entry name" value="DNase I-like"/>
    <property type="match status" value="1"/>
</dbReference>
<name>A0A8D9B2F2_9HEMI</name>
<dbReference type="InterPro" id="IPR005135">
    <property type="entry name" value="Endo/exonuclease/phosphatase"/>
</dbReference>
<dbReference type="EMBL" id="HBUF01599920">
    <property type="protein sequence ID" value="CAG6775831.1"/>
    <property type="molecule type" value="Transcribed_RNA"/>
</dbReference>
<dbReference type="PANTHER" id="PTHR33776">
    <property type="entry name" value="ENDO/EXONUCLEASE/PHOSPHATASE DOMAIN-CONTAINING PROTEIN"/>
    <property type="match status" value="1"/>
</dbReference>
<evidence type="ECO:0000259" key="1">
    <source>
        <dbReference type="Pfam" id="PF03372"/>
    </source>
</evidence>
<accession>A0A8D9B2F2</accession>
<sequence>MNKTSPSSNQNIRRNDSILITIMHQNIQNLVSTGKTETIQAFISNLNPKPNILCFSETWLKNENEAHVNIPDYYTCNHYFRPTRIRGGVSIYVDRTLNFEPLHLNTTTLELSFEYTAVIEKTLKLAVLCVYRSNNPLSNMDDFFKSLESVLEETQHRYQVVIAGDFNINVLTSNNNVARLQNLLHSYNTHTTITSPTRVTSTCSSALDNIFTNIDPTQYETYNIYSGLSDHSHAQTITATFTQDTTKVQSIHARTFNKSGSAKLNQALAQENWSNLYEDSGVNIMTHNFIDNFQAHFNKAFPPKTNRVNPTKKKWLTPDLRKACSYKRLLFNQSLHSSNPQATATT</sequence>
<dbReference type="PANTHER" id="PTHR33776:SF4">
    <property type="entry name" value="ENDONUCLEASE_EXONUCLEASE_PHOSPHATASE DOMAIN-CONTAINING PROTEIN"/>
    <property type="match status" value="1"/>
</dbReference>
<dbReference type="Gene3D" id="3.60.10.10">
    <property type="entry name" value="Endonuclease/exonuclease/phosphatase"/>
    <property type="match status" value="1"/>
</dbReference>
<dbReference type="Pfam" id="PF03372">
    <property type="entry name" value="Exo_endo_phos"/>
    <property type="match status" value="1"/>
</dbReference>
<dbReference type="InterPro" id="IPR036691">
    <property type="entry name" value="Endo/exonu/phosph_ase_sf"/>
</dbReference>
<organism evidence="2">
    <name type="scientific">Cacopsylla melanoneura</name>
    <dbReference type="NCBI Taxonomy" id="428564"/>
    <lineage>
        <taxon>Eukaryota</taxon>
        <taxon>Metazoa</taxon>
        <taxon>Ecdysozoa</taxon>
        <taxon>Arthropoda</taxon>
        <taxon>Hexapoda</taxon>
        <taxon>Insecta</taxon>
        <taxon>Pterygota</taxon>
        <taxon>Neoptera</taxon>
        <taxon>Paraneoptera</taxon>
        <taxon>Hemiptera</taxon>
        <taxon>Sternorrhyncha</taxon>
        <taxon>Psylloidea</taxon>
        <taxon>Psyllidae</taxon>
        <taxon>Psyllinae</taxon>
        <taxon>Cacopsylla</taxon>
    </lineage>
</organism>
<feature type="domain" description="Endonuclease/exonuclease/phosphatase" evidence="1">
    <location>
        <begin position="35"/>
        <end position="231"/>
    </location>
</feature>